<evidence type="ECO:0000313" key="10">
    <source>
        <dbReference type="Proteomes" id="UP000236370"/>
    </source>
</evidence>
<dbReference type="EMBL" id="NBAG03000313">
    <property type="protein sequence ID" value="PNI42043.1"/>
    <property type="molecule type" value="Genomic_DNA"/>
</dbReference>
<feature type="non-terminal residue" evidence="9">
    <location>
        <position position="70"/>
    </location>
</feature>
<comment type="subcellular location">
    <subcellularLocation>
        <location evidence="2">Early endosome</location>
    </subcellularLocation>
    <subcellularLocation>
        <location evidence="1">Mitochondrion</location>
    </subcellularLocation>
</comment>
<evidence type="ECO:0000256" key="1">
    <source>
        <dbReference type="ARBA" id="ARBA00004173"/>
    </source>
</evidence>
<comment type="function">
    <text evidence="5">May be involved in endosome fusion. Mediates down-regulation of growth factor signaling via internalization of growth factor receptors.</text>
</comment>
<organism evidence="9 10">
    <name type="scientific">Pan troglodytes</name>
    <name type="common">Chimpanzee</name>
    <dbReference type="NCBI Taxonomy" id="9598"/>
    <lineage>
        <taxon>Eukaryota</taxon>
        <taxon>Metazoa</taxon>
        <taxon>Chordata</taxon>
        <taxon>Craniata</taxon>
        <taxon>Vertebrata</taxon>
        <taxon>Euteleostomi</taxon>
        <taxon>Mammalia</taxon>
        <taxon>Eutheria</taxon>
        <taxon>Euarchontoglires</taxon>
        <taxon>Primates</taxon>
        <taxon>Haplorrhini</taxon>
        <taxon>Catarrhini</taxon>
        <taxon>Hominidae</taxon>
        <taxon>Pan</taxon>
    </lineage>
</organism>
<evidence type="ECO:0000256" key="6">
    <source>
        <dbReference type="ARBA" id="ARBA00062583"/>
    </source>
</evidence>
<dbReference type="FunFam" id="1.10.150.50:FF:000096">
    <property type="entry name" value="Sterile alpha motif domain containing 9 like"/>
    <property type="match status" value="1"/>
</dbReference>
<dbReference type="InterPro" id="IPR013761">
    <property type="entry name" value="SAM/pointed_sf"/>
</dbReference>
<dbReference type="PROSITE" id="PS50105">
    <property type="entry name" value="SAM_DOMAIN"/>
    <property type="match status" value="1"/>
</dbReference>
<protein>
    <recommendedName>
        <fullName evidence="7">Sterile alpha motif domain-containing protein 9-like</fullName>
    </recommendedName>
</protein>
<keyword evidence="4" id="KW-0496">Mitochondrion</keyword>
<dbReference type="GO" id="GO:0005769">
    <property type="term" value="C:early endosome"/>
    <property type="evidence" value="ECO:0007669"/>
    <property type="project" value="UniProtKB-SubCell"/>
</dbReference>
<dbReference type="InterPro" id="IPR001660">
    <property type="entry name" value="SAM"/>
</dbReference>
<evidence type="ECO:0000256" key="2">
    <source>
        <dbReference type="ARBA" id="ARBA00004412"/>
    </source>
</evidence>
<dbReference type="SUPFAM" id="SSF47769">
    <property type="entry name" value="SAM/Pointed domain"/>
    <property type="match status" value="1"/>
</dbReference>
<accession>A0A2J8L451</accession>
<evidence type="ECO:0000256" key="7">
    <source>
        <dbReference type="ARBA" id="ARBA00067491"/>
    </source>
</evidence>
<evidence type="ECO:0000256" key="3">
    <source>
        <dbReference type="ARBA" id="ARBA00022753"/>
    </source>
</evidence>
<proteinExistence type="predicted"/>
<dbReference type="PANTHER" id="PTHR16155">
    <property type="entry name" value="DED DOMAIN-CONTAINING PROTEIN"/>
    <property type="match status" value="1"/>
</dbReference>
<dbReference type="PANTHER" id="PTHR16155:SF18">
    <property type="entry name" value="STERILE ALPHA MOTIF DOMAIN-CONTAINING PROTEIN 9-LIKE"/>
    <property type="match status" value="1"/>
</dbReference>
<sequence>MSKQVSLPEMIKDWTKEHVKKWVTEDLKINEQYGQILLSGEVTGLVLQELTEKDLIEMGLPWGPALLIKR</sequence>
<comment type="caution">
    <text evidence="9">The sequence shown here is derived from an EMBL/GenBank/DDBJ whole genome shotgun (WGS) entry which is preliminary data.</text>
</comment>
<dbReference type="EMBL" id="NBAG03000313">
    <property type="protein sequence ID" value="PNI42044.1"/>
    <property type="molecule type" value="Genomic_DNA"/>
</dbReference>
<dbReference type="EMBL" id="NBAG03000313">
    <property type="protein sequence ID" value="PNI42045.1"/>
    <property type="molecule type" value="Genomic_DNA"/>
</dbReference>
<name>A0A2J8L451_PANTR</name>
<evidence type="ECO:0000256" key="4">
    <source>
        <dbReference type="ARBA" id="ARBA00023128"/>
    </source>
</evidence>
<dbReference type="EMBL" id="NBAG03000313">
    <property type="protein sequence ID" value="PNI42046.1"/>
    <property type="molecule type" value="Genomic_DNA"/>
</dbReference>
<evidence type="ECO:0000259" key="8">
    <source>
        <dbReference type="PROSITE" id="PS50105"/>
    </source>
</evidence>
<feature type="domain" description="SAM" evidence="8">
    <location>
        <begin position="14"/>
        <end position="60"/>
    </location>
</feature>
<dbReference type="Gene3D" id="1.10.150.50">
    <property type="entry name" value="Transcription Factor, Ets-1"/>
    <property type="match status" value="1"/>
</dbReference>
<keyword evidence="3" id="KW-0967">Endosome</keyword>
<comment type="subunit">
    <text evidence="6">Interacts with EEA1.</text>
</comment>
<gene>
    <name evidence="9" type="ORF">CK820_G0033044</name>
</gene>
<evidence type="ECO:0000256" key="5">
    <source>
        <dbReference type="ARBA" id="ARBA00059769"/>
    </source>
</evidence>
<reference evidence="9 10" key="1">
    <citation type="submission" date="2017-12" db="EMBL/GenBank/DDBJ databases">
        <title>High-resolution comparative analysis of great ape genomes.</title>
        <authorList>
            <person name="Pollen A."/>
            <person name="Hastie A."/>
            <person name="Hormozdiari F."/>
            <person name="Dougherty M."/>
            <person name="Liu R."/>
            <person name="Chaisson M."/>
            <person name="Hoppe E."/>
            <person name="Hill C."/>
            <person name="Pang A."/>
            <person name="Hillier L."/>
            <person name="Baker C."/>
            <person name="Armstrong J."/>
            <person name="Shendure J."/>
            <person name="Paten B."/>
            <person name="Wilson R."/>
            <person name="Chao H."/>
            <person name="Schneider V."/>
            <person name="Ventura M."/>
            <person name="Kronenberg Z."/>
            <person name="Murali S."/>
            <person name="Gordon D."/>
            <person name="Cantsilieris S."/>
            <person name="Munson K."/>
            <person name="Nelson B."/>
            <person name="Raja A."/>
            <person name="Underwood J."/>
            <person name="Diekhans M."/>
            <person name="Fiddes I."/>
            <person name="Haussler D."/>
            <person name="Eichler E."/>
        </authorList>
    </citation>
    <scope>NUCLEOTIDE SEQUENCE [LARGE SCALE GENOMIC DNA]</scope>
    <source>
        <strain evidence="9">Yerkes chimp pedigree #C0471</strain>
        <tissue evidence="9">Blood</tissue>
    </source>
</reference>
<dbReference type="Proteomes" id="UP000236370">
    <property type="component" value="Unassembled WGS sequence"/>
</dbReference>
<dbReference type="GO" id="GO:0005739">
    <property type="term" value="C:mitochondrion"/>
    <property type="evidence" value="ECO:0007669"/>
    <property type="project" value="UniProtKB-SubCell"/>
</dbReference>
<evidence type="ECO:0000313" key="9">
    <source>
        <dbReference type="EMBL" id="PNI42045.1"/>
    </source>
</evidence>
<dbReference type="AlphaFoldDB" id="A0A2J8L451"/>